<keyword evidence="8" id="KW-0472">Membrane</keyword>
<dbReference type="PROSITE" id="PS50222">
    <property type="entry name" value="EF_HAND_2"/>
    <property type="match status" value="1"/>
</dbReference>
<dbReference type="GO" id="GO:0048306">
    <property type="term" value="F:calcium-dependent protein binding"/>
    <property type="evidence" value="ECO:0007669"/>
    <property type="project" value="TreeGrafter"/>
</dbReference>
<reference evidence="10" key="1">
    <citation type="submission" date="2025-08" db="UniProtKB">
        <authorList>
            <consortium name="Ensembl"/>
        </authorList>
    </citation>
    <scope>IDENTIFICATION</scope>
</reference>
<dbReference type="Ensembl" id="ENSAOWT00000017770.1">
    <property type="protein sequence ID" value="ENSAOWP00000015657.1"/>
    <property type="gene ID" value="ENSAOWG00000010653.1"/>
</dbReference>
<dbReference type="SMART" id="SM01394">
    <property type="entry name" value="S_100"/>
    <property type="match status" value="1"/>
</dbReference>
<dbReference type="GO" id="GO:0005615">
    <property type="term" value="C:extracellular space"/>
    <property type="evidence" value="ECO:0007669"/>
    <property type="project" value="TreeGrafter"/>
</dbReference>
<evidence type="ECO:0000256" key="5">
    <source>
        <dbReference type="ARBA" id="ARBA00033060"/>
    </source>
</evidence>
<keyword evidence="8" id="KW-1133">Transmembrane helix</keyword>
<dbReference type="InterPro" id="IPR028476">
    <property type="entry name" value="S100-A10"/>
</dbReference>
<evidence type="ECO:0000256" key="6">
    <source>
        <dbReference type="ARBA" id="ARBA00033448"/>
    </source>
</evidence>
<proteinExistence type="inferred from homology"/>
<feature type="compositionally biased region" description="Low complexity" evidence="7">
    <location>
        <begin position="205"/>
        <end position="214"/>
    </location>
</feature>
<evidence type="ECO:0000256" key="2">
    <source>
        <dbReference type="ARBA" id="ARBA00007323"/>
    </source>
</evidence>
<sequence>MDRWTDGECVAGWEMGVCMDGQKGGHVSGQMGKCMGRWRCKRMDGWVHGWEHGRVEVQADGRMGAWMGAWTGGGASGWTDGRVDGSKDGWRCKRMDGWARGWEQGWVEVQADGRMGVWMGARMGGGASGWTDGRMDGSKDGWRCKRMDGQARGWEHGRVEVQSDGWMGAWTGGQTDRRTDRRRRAGRARAGRWEAAGWRRDELASPRGAAGRAAPRPDSDPLRTAPRCIPRAAMPSQMEHAMETLMFTFHKYAGDKNYLAKEDLRVLMEKEFPGFLENQKDPMALDKIMKDLDQCRDGKVGFQSFFSLVAGLTIACNDYFVVHMKQKGKK</sequence>
<keyword evidence="8" id="KW-0812">Transmembrane</keyword>
<feature type="compositionally biased region" description="Basic residues" evidence="7">
    <location>
        <begin position="180"/>
        <end position="190"/>
    </location>
</feature>
<dbReference type="PANTHER" id="PTHR11639:SF74">
    <property type="entry name" value="PROTEIN S100-A10"/>
    <property type="match status" value="1"/>
</dbReference>
<evidence type="ECO:0000259" key="9">
    <source>
        <dbReference type="PROSITE" id="PS50222"/>
    </source>
</evidence>
<dbReference type="Pfam" id="PF01023">
    <property type="entry name" value="S_100"/>
    <property type="match status" value="1"/>
</dbReference>
<feature type="transmembrane region" description="Helical" evidence="8">
    <location>
        <begin position="300"/>
        <end position="322"/>
    </location>
</feature>
<dbReference type="InterPro" id="IPR002048">
    <property type="entry name" value="EF_hand_dom"/>
</dbReference>
<evidence type="ECO:0000313" key="10">
    <source>
        <dbReference type="Ensembl" id="ENSAOWP00000015657.1"/>
    </source>
</evidence>
<evidence type="ECO:0000256" key="1">
    <source>
        <dbReference type="ARBA" id="ARBA00003539"/>
    </source>
</evidence>
<dbReference type="GO" id="GO:0005737">
    <property type="term" value="C:cytoplasm"/>
    <property type="evidence" value="ECO:0007669"/>
    <property type="project" value="TreeGrafter"/>
</dbReference>
<name>A0A8B9PUF4_APTOW</name>
<comment type="function">
    <text evidence="1">Because S100A10 induces the dimerization of ANXA2/p36, it may function as a regulator of protein phosphorylation in that the ANXA2 monomer is the preferred target (in vitro) of tyrosine-specific kinase.</text>
</comment>
<keyword evidence="11" id="KW-1185">Reference proteome</keyword>
<evidence type="ECO:0000256" key="7">
    <source>
        <dbReference type="SAM" id="MobiDB-lite"/>
    </source>
</evidence>
<dbReference type="SUPFAM" id="SSF47473">
    <property type="entry name" value="EF-hand"/>
    <property type="match status" value="1"/>
</dbReference>
<dbReference type="Proteomes" id="UP000694424">
    <property type="component" value="Unplaced"/>
</dbReference>
<feature type="region of interest" description="Disordered" evidence="7">
    <location>
        <begin position="204"/>
        <end position="226"/>
    </location>
</feature>
<evidence type="ECO:0000256" key="3">
    <source>
        <dbReference type="ARBA" id="ARBA00018065"/>
    </source>
</evidence>
<organism evidence="10 11">
    <name type="scientific">Apteryx owenii</name>
    <name type="common">Little spotted kiwi</name>
    <dbReference type="NCBI Taxonomy" id="8824"/>
    <lineage>
        <taxon>Eukaryota</taxon>
        <taxon>Metazoa</taxon>
        <taxon>Chordata</taxon>
        <taxon>Craniata</taxon>
        <taxon>Vertebrata</taxon>
        <taxon>Euteleostomi</taxon>
        <taxon>Archelosauria</taxon>
        <taxon>Archosauria</taxon>
        <taxon>Dinosauria</taxon>
        <taxon>Saurischia</taxon>
        <taxon>Theropoda</taxon>
        <taxon>Coelurosauria</taxon>
        <taxon>Aves</taxon>
        <taxon>Palaeognathae</taxon>
        <taxon>Apterygiformes</taxon>
        <taxon>Apterygidae</taxon>
        <taxon>Apteryx</taxon>
    </lineage>
</organism>
<comment type="similarity">
    <text evidence="2">Belongs to the S-100 family.</text>
</comment>
<dbReference type="InterPro" id="IPR013787">
    <property type="entry name" value="S100_Ca-bd_sub"/>
</dbReference>
<dbReference type="InterPro" id="IPR011992">
    <property type="entry name" value="EF-hand-dom_pair"/>
</dbReference>
<reference evidence="10" key="2">
    <citation type="submission" date="2025-09" db="UniProtKB">
        <authorList>
            <consortium name="Ensembl"/>
        </authorList>
    </citation>
    <scope>IDENTIFICATION</scope>
</reference>
<dbReference type="InterPro" id="IPR001751">
    <property type="entry name" value="S100/CaBP7/8-like_CS"/>
</dbReference>
<evidence type="ECO:0000256" key="8">
    <source>
        <dbReference type="SAM" id="Phobius"/>
    </source>
</evidence>
<dbReference type="Gene3D" id="1.10.238.10">
    <property type="entry name" value="EF-hand"/>
    <property type="match status" value="1"/>
</dbReference>
<dbReference type="PANTHER" id="PTHR11639">
    <property type="entry name" value="S100 CALCIUM-BINDING PROTEIN"/>
    <property type="match status" value="1"/>
</dbReference>
<accession>A0A8B9PUF4</accession>
<dbReference type="GO" id="GO:0005509">
    <property type="term" value="F:calcium ion binding"/>
    <property type="evidence" value="ECO:0007669"/>
    <property type="project" value="InterPro"/>
</dbReference>
<evidence type="ECO:0000256" key="4">
    <source>
        <dbReference type="ARBA" id="ARBA00032653"/>
    </source>
</evidence>
<dbReference type="AlphaFoldDB" id="A0A8B9PUF4"/>
<feature type="region of interest" description="Disordered" evidence="7">
    <location>
        <begin position="166"/>
        <end position="191"/>
    </location>
</feature>
<protein>
    <recommendedName>
        <fullName evidence="3">Protein S100-A10</fullName>
    </recommendedName>
    <alternativeName>
        <fullName evidence="5">Calpactin I light chain</fullName>
    </alternativeName>
    <alternativeName>
        <fullName evidence="6">Calpactin-1 light chain</fullName>
    </alternativeName>
    <alternativeName>
        <fullName evidence="4">S100 calcium-binding protein A10</fullName>
    </alternativeName>
</protein>
<evidence type="ECO:0000313" key="11">
    <source>
        <dbReference type="Proteomes" id="UP000694424"/>
    </source>
</evidence>
<dbReference type="PROSITE" id="PS00303">
    <property type="entry name" value="S100_CABP"/>
    <property type="match status" value="1"/>
</dbReference>
<dbReference type="CDD" id="cd05024">
    <property type="entry name" value="S-100A10"/>
    <property type="match status" value="1"/>
</dbReference>
<feature type="domain" description="EF-hand" evidence="9">
    <location>
        <begin position="280"/>
        <end position="315"/>
    </location>
</feature>